<dbReference type="Gene3D" id="2.30.290.10">
    <property type="entry name" value="BH3618-like"/>
    <property type="match status" value="1"/>
</dbReference>
<comment type="similarity">
    <text evidence="4">Belongs to the FliW family.</text>
</comment>
<name>A0A5C7SS75_THASP</name>
<dbReference type="Proteomes" id="UP000321192">
    <property type="component" value="Unassembled WGS sequence"/>
</dbReference>
<keyword evidence="5" id="KW-0282">Flagellum</keyword>
<evidence type="ECO:0000256" key="2">
    <source>
        <dbReference type="ARBA" id="ARBA00022795"/>
    </source>
</evidence>
<dbReference type="InterPro" id="IPR024046">
    <property type="entry name" value="Flagellar_assmbl_FliW_dom_sf"/>
</dbReference>
<keyword evidence="2 4" id="KW-1005">Bacterial flagellum biogenesis</keyword>
<evidence type="ECO:0000256" key="3">
    <source>
        <dbReference type="ARBA" id="ARBA00022845"/>
    </source>
</evidence>
<dbReference type="GO" id="GO:0005737">
    <property type="term" value="C:cytoplasm"/>
    <property type="evidence" value="ECO:0007669"/>
    <property type="project" value="UniProtKB-SubCell"/>
</dbReference>
<evidence type="ECO:0000313" key="6">
    <source>
        <dbReference type="Proteomes" id="UP000321192"/>
    </source>
</evidence>
<sequence>MQIKSPLFGSAEIAEDKIIEFPKGLPGFEECRRFTLLHEEGREAHVFLLQSVDEPDVAFSVTAPERLGVHLEFPLSDEEVAMLRLRTPEDAAVVVIVRKDEGESPAGTGLRANFMAPLVINTGERVGLQKLIDRLGCEITLRAGG</sequence>
<dbReference type="Pfam" id="PF02623">
    <property type="entry name" value="FliW"/>
    <property type="match status" value="1"/>
</dbReference>
<evidence type="ECO:0000313" key="5">
    <source>
        <dbReference type="EMBL" id="TXH86708.1"/>
    </source>
</evidence>
<proteinExistence type="inferred from homology"/>
<dbReference type="GO" id="GO:0006417">
    <property type="term" value="P:regulation of translation"/>
    <property type="evidence" value="ECO:0007669"/>
    <property type="project" value="UniProtKB-KW"/>
</dbReference>
<dbReference type="InterPro" id="IPR003775">
    <property type="entry name" value="Flagellar_assembly_factor_FliW"/>
</dbReference>
<organism evidence="5 6">
    <name type="scientific">Thauera aminoaromatica</name>
    <dbReference type="NCBI Taxonomy" id="164330"/>
    <lineage>
        <taxon>Bacteria</taxon>
        <taxon>Pseudomonadati</taxon>
        <taxon>Pseudomonadota</taxon>
        <taxon>Betaproteobacteria</taxon>
        <taxon>Rhodocyclales</taxon>
        <taxon>Zoogloeaceae</taxon>
        <taxon>Thauera</taxon>
    </lineage>
</organism>
<dbReference type="AlphaFoldDB" id="A0A5C7SS75"/>
<dbReference type="HAMAP" id="MF_01185">
    <property type="entry name" value="FliW"/>
    <property type="match status" value="1"/>
</dbReference>
<keyword evidence="4" id="KW-0143">Chaperone</keyword>
<comment type="subunit">
    <text evidence="4">Interacts with translational regulator CsrA and flagellin(s).</text>
</comment>
<accession>A0A5C7SS75</accession>
<comment type="function">
    <text evidence="4">Acts as an anti-CsrA protein, binds CsrA and prevents it from repressing translation of its target genes, one of which is flagellin. Binds to flagellin and participates in the assembly of the flagellum.</text>
</comment>
<gene>
    <name evidence="4" type="primary">fliW</name>
    <name evidence="5" type="ORF">E6Q80_07170</name>
</gene>
<protein>
    <recommendedName>
        <fullName evidence="4">Flagellar assembly factor FliW</fullName>
    </recommendedName>
</protein>
<evidence type="ECO:0000256" key="1">
    <source>
        <dbReference type="ARBA" id="ARBA00022490"/>
    </source>
</evidence>
<reference evidence="5 6" key="1">
    <citation type="submission" date="2018-09" db="EMBL/GenBank/DDBJ databases">
        <title>Metagenome Assembled Genomes from an Advanced Water Purification Facility.</title>
        <authorList>
            <person name="Stamps B.W."/>
            <person name="Spear J.R."/>
        </authorList>
    </citation>
    <scope>NUCLEOTIDE SEQUENCE [LARGE SCALE GENOMIC DNA]</scope>
    <source>
        <strain evidence="5">Bin_27_1</strain>
    </source>
</reference>
<keyword evidence="3 4" id="KW-0810">Translation regulation</keyword>
<comment type="caution">
    <text evidence="5">The sequence shown here is derived from an EMBL/GenBank/DDBJ whole genome shotgun (WGS) entry which is preliminary data.</text>
</comment>
<evidence type="ECO:0000256" key="4">
    <source>
        <dbReference type="HAMAP-Rule" id="MF_01185"/>
    </source>
</evidence>
<dbReference type="RefSeq" id="WP_276657895.1">
    <property type="nucleotide sequence ID" value="NZ_SSFD01000102.1"/>
</dbReference>
<dbReference type="NCBIfam" id="NF009792">
    <property type="entry name" value="PRK13284.1"/>
    <property type="match status" value="1"/>
</dbReference>
<comment type="subcellular location">
    <subcellularLocation>
        <location evidence="4">Cytoplasm</location>
    </subcellularLocation>
</comment>
<keyword evidence="5" id="KW-0969">Cilium</keyword>
<keyword evidence="5" id="KW-0966">Cell projection</keyword>
<dbReference type="SUPFAM" id="SSF141457">
    <property type="entry name" value="BH3618-like"/>
    <property type="match status" value="1"/>
</dbReference>
<dbReference type="GO" id="GO:0044780">
    <property type="term" value="P:bacterial-type flagellum assembly"/>
    <property type="evidence" value="ECO:0007669"/>
    <property type="project" value="UniProtKB-UniRule"/>
</dbReference>
<dbReference type="PANTHER" id="PTHR39190:SF1">
    <property type="entry name" value="FLAGELLAR ASSEMBLY FACTOR FLIW"/>
    <property type="match status" value="1"/>
</dbReference>
<dbReference type="EMBL" id="SSFD01000102">
    <property type="protein sequence ID" value="TXH86708.1"/>
    <property type="molecule type" value="Genomic_DNA"/>
</dbReference>
<keyword evidence="1 4" id="KW-0963">Cytoplasm</keyword>
<dbReference type="PANTHER" id="PTHR39190">
    <property type="entry name" value="FLAGELLAR ASSEMBLY FACTOR FLIW"/>
    <property type="match status" value="1"/>
</dbReference>